<dbReference type="KEGG" id="asim:FE240_06800"/>
<proteinExistence type="predicted"/>
<dbReference type="SUPFAM" id="SSF55486">
    <property type="entry name" value="Metalloproteases ('zincins'), catalytic domain"/>
    <property type="match status" value="1"/>
</dbReference>
<dbReference type="GO" id="GO:0008237">
    <property type="term" value="F:metallopeptidase activity"/>
    <property type="evidence" value="ECO:0007669"/>
    <property type="project" value="InterPro"/>
</dbReference>
<dbReference type="GO" id="GO:0005829">
    <property type="term" value="C:cytosol"/>
    <property type="evidence" value="ECO:0007669"/>
    <property type="project" value="TreeGrafter"/>
</dbReference>
<dbReference type="PANTHER" id="PTHR30164">
    <property type="entry name" value="MTFA PEPTIDASE"/>
    <property type="match status" value="1"/>
</dbReference>
<dbReference type="Proteomes" id="UP000594034">
    <property type="component" value="Chromosome"/>
</dbReference>
<sequence length="266" mass="29761">MLKRLRGWFERGAGRESEPLPLAEVLPLIPILEGLSQGEQARLCELAAQLLRRKTLTLLGVELSAEDKAALALQAALPILHLDMEWYRGFHEIIVIPEPVVRREMVQNEFGLVEEIEEEHAGESWQQGPLVLAWSELAQDGGWDGYNLVIHELAHKMDMLGGDADGAPPMRTGMEMGRWRRDFQAAFDALNGQLDREEEPAIDPYAATHPAEFLAVCCEMFFTNPRQLSGIYPAVYGQLVALFGQDPQWRQPDAWPPAEPTAQAVS</sequence>
<evidence type="ECO:0008006" key="3">
    <source>
        <dbReference type="Google" id="ProtNLM"/>
    </source>
</evidence>
<evidence type="ECO:0000313" key="2">
    <source>
        <dbReference type="Proteomes" id="UP000594034"/>
    </source>
</evidence>
<gene>
    <name evidence="1" type="ORF">FE240_06800</name>
</gene>
<dbReference type="InterPro" id="IPR010384">
    <property type="entry name" value="MtfA_fam"/>
</dbReference>
<evidence type="ECO:0000313" key="1">
    <source>
        <dbReference type="EMBL" id="QFI54427.1"/>
    </source>
</evidence>
<dbReference type="InterPro" id="IPR042252">
    <property type="entry name" value="MtfA_N"/>
</dbReference>
<dbReference type="Pfam" id="PF06167">
    <property type="entry name" value="Peptidase_M90"/>
    <property type="match status" value="1"/>
</dbReference>
<accession>A0A5J6WW91</accession>
<dbReference type="AlphaFoldDB" id="A0A5J6WW91"/>
<name>A0A5J6WW91_9GAMM</name>
<protein>
    <recommendedName>
        <fullName evidence="3">Zinc-dependent peptidase</fullName>
    </recommendedName>
</protein>
<dbReference type="Gene3D" id="1.10.472.150">
    <property type="entry name" value="Glucose-regulated metallo-peptidase M90, N-terminal domain"/>
    <property type="match status" value="1"/>
</dbReference>
<dbReference type="PANTHER" id="PTHR30164:SF2">
    <property type="entry name" value="PROTEIN MTFA"/>
    <property type="match status" value="1"/>
</dbReference>
<dbReference type="Gene3D" id="3.40.390.10">
    <property type="entry name" value="Collagenase (Catalytic Domain)"/>
    <property type="match status" value="1"/>
</dbReference>
<organism evidence="1 2">
    <name type="scientific">Aeromonas simiae</name>
    <dbReference type="NCBI Taxonomy" id="218936"/>
    <lineage>
        <taxon>Bacteria</taxon>
        <taxon>Pseudomonadati</taxon>
        <taxon>Pseudomonadota</taxon>
        <taxon>Gammaproteobacteria</taxon>
        <taxon>Aeromonadales</taxon>
        <taxon>Aeromonadaceae</taxon>
        <taxon>Aeromonas</taxon>
    </lineage>
</organism>
<reference evidence="1 2" key="1">
    <citation type="submission" date="2019-05" db="EMBL/GenBank/DDBJ databases">
        <title>OXA-830, a novel chromosomally encoded expanded-spectrum class D beta-lactamase in Aeromonas simiae.</title>
        <authorList>
            <person name="Zhou W."/>
            <person name="Chen Q."/>
        </authorList>
    </citation>
    <scope>NUCLEOTIDE SEQUENCE [LARGE SCALE GENOMIC DNA]</scope>
    <source>
        <strain evidence="1 2">A6</strain>
    </source>
</reference>
<dbReference type="CDD" id="cd20169">
    <property type="entry name" value="Peptidase_M90_mtfA"/>
    <property type="match status" value="1"/>
</dbReference>
<keyword evidence="2" id="KW-1185">Reference proteome</keyword>
<dbReference type="EMBL" id="CP040449">
    <property type="protein sequence ID" value="QFI54427.1"/>
    <property type="molecule type" value="Genomic_DNA"/>
</dbReference>
<dbReference type="InterPro" id="IPR024079">
    <property type="entry name" value="MetalloPept_cat_dom_sf"/>
</dbReference>
<dbReference type="RefSeq" id="WP_193003897.1">
    <property type="nucleotide sequence ID" value="NZ_CP040449.1"/>
</dbReference>
<dbReference type="GO" id="GO:0004177">
    <property type="term" value="F:aminopeptidase activity"/>
    <property type="evidence" value="ECO:0007669"/>
    <property type="project" value="TreeGrafter"/>
</dbReference>